<dbReference type="EMBL" id="AE010299">
    <property type="protein sequence ID" value="AAM06980.1"/>
    <property type="molecule type" value="Genomic_DNA"/>
</dbReference>
<proteinExistence type="predicted"/>
<organism evidence="1 2">
    <name type="scientific">Methanosarcina acetivorans (strain ATCC 35395 / DSM 2834 / JCM 12185 / C2A)</name>
    <dbReference type="NCBI Taxonomy" id="188937"/>
    <lineage>
        <taxon>Archaea</taxon>
        <taxon>Methanobacteriati</taxon>
        <taxon>Methanobacteriota</taxon>
        <taxon>Stenosarchaea group</taxon>
        <taxon>Methanomicrobia</taxon>
        <taxon>Methanosarcinales</taxon>
        <taxon>Methanosarcinaceae</taxon>
        <taxon>Methanosarcina</taxon>
    </lineage>
</organism>
<name>Q8TK01_METAC</name>
<keyword evidence="2" id="KW-1185">Reference proteome</keyword>
<protein>
    <submittedName>
        <fullName evidence="1">Uncharacterized protein</fullName>
    </submittedName>
</protein>
<evidence type="ECO:0000313" key="2">
    <source>
        <dbReference type="Proteomes" id="UP000002487"/>
    </source>
</evidence>
<dbReference type="InParanoid" id="Q8TK01"/>
<reference evidence="1 2" key="1">
    <citation type="journal article" date="2002" name="Genome Res.">
        <title>The genome of Methanosarcina acetivorans reveals extensive metabolic and physiological diversity.</title>
        <authorList>
            <person name="Galagan J.E."/>
            <person name="Nusbaum C."/>
            <person name="Roy A."/>
            <person name="Endrizzi M.G."/>
            <person name="Macdonald P."/>
            <person name="FitzHugh W."/>
            <person name="Calvo S."/>
            <person name="Engels R."/>
            <person name="Smirnov S."/>
            <person name="Atnoor D."/>
            <person name="Brown A."/>
            <person name="Allen N."/>
            <person name="Naylor J."/>
            <person name="Stange-Thomann N."/>
            <person name="DeArellano K."/>
            <person name="Johnson R."/>
            <person name="Linton L."/>
            <person name="McEwan P."/>
            <person name="McKernan K."/>
            <person name="Talamas J."/>
            <person name="Tirrell A."/>
            <person name="Ye W."/>
            <person name="Zimmer A."/>
            <person name="Barber R.D."/>
            <person name="Cann I."/>
            <person name="Graham D.E."/>
            <person name="Grahame D.A."/>
            <person name="Guss A."/>
            <person name="Hedderich R."/>
            <person name="Ingram-Smith C."/>
            <person name="Kuettner C.H."/>
            <person name="Krzycki J.A."/>
            <person name="Leigh J.A."/>
            <person name="Li W."/>
            <person name="Liu J."/>
            <person name="Mukhopadhyay B."/>
            <person name="Reeve J.N."/>
            <person name="Smith K."/>
            <person name="Springer T.A."/>
            <person name="Umayam L.A."/>
            <person name="White O."/>
            <person name="White R.H."/>
            <person name="de Macario E.C."/>
            <person name="Ferry J.G."/>
            <person name="Jarrell K.F."/>
            <person name="Jing H."/>
            <person name="Macario A.J.L."/>
            <person name="Paulsen I."/>
            <person name="Pritchett M."/>
            <person name="Sowers K.R."/>
            <person name="Swanson R.V."/>
            <person name="Zinder S.H."/>
            <person name="Lander E."/>
            <person name="Metcalf W.W."/>
            <person name="Birren B."/>
        </authorList>
    </citation>
    <scope>NUCLEOTIDE SEQUENCE [LARGE SCALE GENOMIC DNA]</scope>
    <source>
        <strain evidence="2">ATCC 35395 / DSM 2834 / JCM 12185 / C2A</strain>
    </source>
</reference>
<dbReference type="HOGENOM" id="CLU_196461_0_0_2"/>
<sequence>MLLKALHFQTCAFKFAPVCLESLHLYLQLCSRRSKKQYYIKPDYYTTVKDRLIQVGLFNVRKISQIVAKQIVRIRNLTK</sequence>
<dbReference type="Proteomes" id="UP000002487">
    <property type="component" value="Chromosome"/>
</dbReference>
<accession>Q8TK01</accession>
<dbReference type="EnsemblBacteria" id="AAM06980">
    <property type="protein sequence ID" value="AAM06980"/>
    <property type="gene ID" value="MA_3625"/>
</dbReference>
<evidence type="ECO:0000313" key="1">
    <source>
        <dbReference type="EMBL" id="AAM06980.1"/>
    </source>
</evidence>
<dbReference type="KEGG" id="mac:MA_3625"/>
<gene>
    <name evidence="1" type="ordered locus">MA_3625</name>
</gene>
<dbReference type="AlphaFoldDB" id="Q8TK01"/>
<dbReference type="STRING" id="188937.MA_3625"/>